<organism evidence="8">
    <name type="scientific">Desulfofervidus auxilii</name>
    <dbReference type="NCBI Taxonomy" id="1621989"/>
    <lineage>
        <taxon>Bacteria</taxon>
        <taxon>Pseudomonadati</taxon>
        <taxon>Thermodesulfobacteriota</taxon>
        <taxon>Candidatus Desulfofervidia</taxon>
        <taxon>Candidatus Desulfofervidales</taxon>
        <taxon>Candidatus Desulfofervidaceae</taxon>
        <taxon>Candidatus Desulfofervidus</taxon>
    </lineage>
</organism>
<evidence type="ECO:0000256" key="2">
    <source>
        <dbReference type="ARBA" id="ARBA00007556"/>
    </source>
</evidence>
<evidence type="ECO:0000256" key="1">
    <source>
        <dbReference type="ARBA" id="ARBA00004141"/>
    </source>
</evidence>
<feature type="transmembrane region" description="Helical" evidence="7">
    <location>
        <begin position="196"/>
        <end position="215"/>
    </location>
</feature>
<evidence type="ECO:0000256" key="3">
    <source>
        <dbReference type="ARBA" id="ARBA00022448"/>
    </source>
</evidence>
<feature type="transmembrane region" description="Helical" evidence="7">
    <location>
        <begin position="84"/>
        <end position="108"/>
    </location>
</feature>
<dbReference type="Proteomes" id="UP000886289">
    <property type="component" value="Unassembled WGS sequence"/>
</dbReference>
<keyword evidence="4 7" id="KW-0812">Transmembrane</keyword>
<comment type="caution">
    <text evidence="8">The sequence shown here is derived from an EMBL/GenBank/DDBJ whole genome shotgun (WGS) entry which is preliminary data.</text>
</comment>
<sequence length="257" mass="28325">MRFLNILIEFINELGNFTFFFFKIIRNVFSSPFRWRLLLQEMEFVGIQSFFVILVTGAFAGMVVALGSYVGFRKLGAVDWLGSTVAMAVVAQLAPVLTGFMVTAKVGAAYAAELGTMRVTEQIDALEVMAIDPIHYLVVPKFLACIVMLPVLTIFCDASGVLMGYVASTKILGVNPGSYIENTIQVVEFSDILRGLLRAMTFGFLIPAIACYKGFYAEKGAKGVGNAVTKTVVISMVTILIDNYVFTTIFNYLVFWE</sequence>
<evidence type="ECO:0000256" key="5">
    <source>
        <dbReference type="ARBA" id="ARBA00022989"/>
    </source>
</evidence>
<dbReference type="NCBIfam" id="TIGR00056">
    <property type="entry name" value="MlaE family lipid ABC transporter permease subunit"/>
    <property type="match status" value="1"/>
</dbReference>
<dbReference type="GO" id="GO:0043190">
    <property type="term" value="C:ATP-binding cassette (ABC) transporter complex"/>
    <property type="evidence" value="ECO:0007669"/>
    <property type="project" value="InterPro"/>
</dbReference>
<comment type="subcellular location">
    <subcellularLocation>
        <location evidence="1">Membrane</location>
        <topology evidence="1">Multi-pass membrane protein</topology>
    </subcellularLocation>
</comment>
<keyword evidence="3" id="KW-0813">Transport</keyword>
<dbReference type="InterPro" id="IPR003453">
    <property type="entry name" value="ABC_MlaE_roteobac"/>
</dbReference>
<dbReference type="PANTHER" id="PTHR30188">
    <property type="entry name" value="ABC TRANSPORTER PERMEASE PROTEIN-RELATED"/>
    <property type="match status" value="1"/>
</dbReference>
<evidence type="ECO:0000256" key="7">
    <source>
        <dbReference type="RuleBase" id="RU362044"/>
    </source>
</evidence>
<dbReference type="AlphaFoldDB" id="A0A7C0U3B6"/>
<keyword evidence="6 7" id="KW-0472">Membrane</keyword>
<dbReference type="PANTHER" id="PTHR30188:SF4">
    <property type="entry name" value="PROTEIN TRIGALACTOSYLDIACYLGLYCEROL 1, CHLOROPLASTIC"/>
    <property type="match status" value="1"/>
</dbReference>
<evidence type="ECO:0000256" key="4">
    <source>
        <dbReference type="ARBA" id="ARBA00022692"/>
    </source>
</evidence>
<dbReference type="InterPro" id="IPR030802">
    <property type="entry name" value="Permease_MalE"/>
</dbReference>
<evidence type="ECO:0000313" key="8">
    <source>
        <dbReference type="EMBL" id="HDD44345.1"/>
    </source>
</evidence>
<dbReference type="GO" id="GO:0005548">
    <property type="term" value="F:phospholipid transporter activity"/>
    <property type="evidence" value="ECO:0007669"/>
    <property type="project" value="TreeGrafter"/>
</dbReference>
<dbReference type="Pfam" id="PF02405">
    <property type="entry name" value="MlaE"/>
    <property type="match status" value="1"/>
</dbReference>
<comment type="similarity">
    <text evidence="2 7">Belongs to the MlaE permease family.</text>
</comment>
<evidence type="ECO:0000256" key="6">
    <source>
        <dbReference type="ARBA" id="ARBA00023136"/>
    </source>
</evidence>
<name>A0A7C0U3B6_DESA2</name>
<keyword evidence="5 7" id="KW-1133">Transmembrane helix</keyword>
<gene>
    <name evidence="8" type="ORF">ENG63_05750</name>
</gene>
<reference evidence="8" key="1">
    <citation type="journal article" date="2020" name="mSystems">
        <title>Genome- and Community-Level Interaction Insights into Carbon Utilization and Element Cycling Functions of Hydrothermarchaeota in Hydrothermal Sediment.</title>
        <authorList>
            <person name="Zhou Z."/>
            <person name="Liu Y."/>
            <person name="Xu W."/>
            <person name="Pan J."/>
            <person name="Luo Z.H."/>
            <person name="Li M."/>
        </authorList>
    </citation>
    <scope>NUCLEOTIDE SEQUENCE [LARGE SCALE GENOMIC DNA]</scope>
    <source>
        <strain evidence="8">HyVt-233</strain>
    </source>
</reference>
<dbReference type="EMBL" id="DRBS01000220">
    <property type="protein sequence ID" value="HDD44345.1"/>
    <property type="molecule type" value="Genomic_DNA"/>
</dbReference>
<feature type="transmembrane region" description="Helical" evidence="7">
    <location>
        <begin position="50"/>
        <end position="72"/>
    </location>
</feature>
<proteinExistence type="inferred from homology"/>
<feature type="transmembrane region" description="Helical" evidence="7">
    <location>
        <begin position="6"/>
        <end position="29"/>
    </location>
</feature>
<feature type="transmembrane region" description="Helical" evidence="7">
    <location>
        <begin position="142"/>
        <end position="167"/>
    </location>
</feature>
<accession>A0A7C0U3B6</accession>
<feature type="transmembrane region" description="Helical" evidence="7">
    <location>
        <begin position="227"/>
        <end position="254"/>
    </location>
</feature>
<protein>
    <submittedName>
        <fullName evidence="8">ABC transporter permease</fullName>
    </submittedName>
</protein>